<name>A0ABT4LEC7_9PROT</name>
<sequence>MIRKTSLFFLEALAALLVLSAVMVGILIWRLSSGPVTLDFLTPYVEEAFVDEEKGLRLDVATTQLAWLPKERAVALQVERVRILDETDRAIAAIPLMGIDLNVGALARGKVVPTGVKIIGPRLNLVRDLDGRIEIGSDRASADTSIAEPRFGDVLPDALKNLMAERTEGHPLAYLDQLQILRARIRIQDKKLGLVFTVPNADMTIRRDKLGLSGELDFLVDVAEEKATLNGAFVYDKDLQIVDLAFQVTGIRPTTLAKLDSGLSDLSEVDIPLAASVSTSLNLAGEFGRSRFEISGGPGSIALASLSVPKLPVQGMFLKGSYSKESQKLVVDNAAINFGEEGVAGPQLSVAGSVSGLDSDMQILAGVRAVAVPLDDLALYWPEMMASDAREWVTENIKTGLAEEAVIKAVLEIPGGDFDNTKLVSLDGSMKYRDLDVHYLRPLPPVRKVAGTADIRADGLTLFADGGVIEDMSVLPSTITVSGLDVANESISIQTAVEGPVRTALEILNSENLRLVDELNIDPQETAGEAAVAVDFDFLLLKDLKLKDITIDVSAAVKNARIGKIYDGLDATEGDLKLKVTGKGMQVTGPVKLASIPVNISWDENFGSNPKVRTKLKADFASINPEGLSQLGIPVADYLAGPVSLSLALENRPDGNGVVQLAANLKDAELNLEGLAFEKAAGTAGSFKAVVILKDGKAVKINSFDLAAGELELKEGQAELTDGKVREAFVRQFQLEKTLLSDVAVVLDDEKPEITIGGGVLDTTRFIGDDEEHVAEQAVDAVTPDPGIEQVVPAVPATDPLQEKPAKPIRVTAQQLDAMYMGEKRFFRNVSLVVDRESDGLKRLQFTGEVPEELWHVPDSKVLDPENKVTRTVRIDYLPLESGRQGFRAESNDFGAMLRALDVLDTVEGGSLTITGDAESYRSADLLSGKLDVQKLRLVKAPVLAKMLSVASLTGPVTALSTEGIAFDELVGDFTVQNGFLRSDLIKLYSSSIGLTAKGEVDTNRDIVAARGTIVPAYTINRILGGIPLLGTLLTGGEGEGIVAFNYSLDGTMENPKVSINPLSGLTPGFLRNIFGTATPSTEKKQSGEEAEGEAGNPPVTPEK</sequence>
<dbReference type="EMBL" id="JAPWGY010000001">
    <property type="protein sequence ID" value="MCZ4279449.1"/>
    <property type="molecule type" value="Genomic_DNA"/>
</dbReference>
<dbReference type="RefSeq" id="WP_269421654.1">
    <property type="nucleotide sequence ID" value="NZ_JAPWGY010000001.1"/>
</dbReference>
<gene>
    <name evidence="4" type="ORF">O4H49_01585</name>
</gene>
<keyword evidence="2" id="KW-0472">Membrane</keyword>
<keyword evidence="2" id="KW-0812">Transmembrane</keyword>
<feature type="domain" description="YhdP central" evidence="3">
    <location>
        <begin position="325"/>
        <end position="723"/>
    </location>
</feature>
<evidence type="ECO:0000256" key="1">
    <source>
        <dbReference type="SAM" id="MobiDB-lite"/>
    </source>
</evidence>
<keyword evidence="5" id="KW-1185">Reference proteome</keyword>
<keyword evidence="2" id="KW-1133">Transmembrane helix</keyword>
<evidence type="ECO:0000313" key="5">
    <source>
        <dbReference type="Proteomes" id="UP001069802"/>
    </source>
</evidence>
<proteinExistence type="predicted"/>
<evidence type="ECO:0000259" key="3">
    <source>
        <dbReference type="Pfam" id="PF13116"/>
    </source>
</evidence>
<dbReference type="Proteomes" id="UP001069802">
    <property type="component" value="Unassembled WGS sequence"/>
</dbReference>
<accession>A0ABT4LEC7</accession>
<comment type="caution">
    <text evidence="4">The sequence shown here is derived from an EMBL/GenBank/DDBJ whole genome shotgun (WGS) entry which is preliminary data.</text>
</comment>
<evidence type="ECO:0000256" key="2">
    <source>
        <dbReference type="SAM" id="Phobius"/>
    </source>
</evidence>
<evidence type="ECO:0000313" key="4">
    <source>
        <dbReference type="EMBL" id="MCZ4279449.1"/>
    </source>
</evidence>
<reference evidence="4" key="1">
    <citation type="submission" date="2022-12" db="EMBL/GenBank/DDBJ databases">
        <title>Bacterial isolates from different developmental stages of Nematostella vectensis.</title>
        <authorList>
            <person name="Fraune S."/>
        </authorList>
    </citation>
    <scope>NUCLEOTIDE SEQUENCE</scope>
    <source>
        <strain evidence="4">G21630-S1</strain>
    </source>
</reference>
<feature type="transmembrane region" description="Helical" evidence="2">
    <location>
        <begin position="7"/>
        <end position="29"/>
    </location>
</feature>
<organism evidence="4 5">
    <name type="scientific">Kiloniella laminariae</name>
    <dbReference type="NCBI Taxonomy" id="454162"/>
    <lineage>
        <taxon>Bacteria</taxon>
        <taxon>Pseudomonadati</taxon>
        <taxon>Pseudomonadota</taxon>
        <taxon>Alphaproteobacteria</taxon>
        <taxon>Rhodospirillales</taxon>
        <taxon>Kiloniellaceae</taxon>
        <taxon>Kiloniella</taxon>
    </lineage>
</organism>
<feature type="region of interest" description="Disordered" evidence="1">
    <location>
        <begin position="1078"/>
        <end position="1104"/>
    </location>
</feature>
<protein>
    <submittedName>
        <fullName evidence="4">AsmA-like C-terminal domain-containing protein</fullName>
    </submittedName>
</protein>
<dbReference type="InterPro" id="IPR025263">
    <property type="entry name" value="YhdP_central"/>
</dbReference>
<dbReference type="Pfam" id="PF13116">
    <property type="entry name" value="YhdP"/>
    <property type="match status" value="1"/>
</dbReference>